<evidence type="ECO:0000256" key="2">
    <source>
        <dbReference type="ARBA" id="ARBA00022814"/>
    </source>
</evidence>
<evidence type="ECO:0000256" key="3">
    <source>
        <dbReference type="ARBA" id="ARBA00022884"/>
    </source>
</evidence>
<dbReference type="EMBL" id="LMXI01000199">
    <property type="protein sequence ID" value="KRT59144.1"/>
    <property type="molecule type" value="Genomic_DNA"/>
</dbReference>
<dbReference type="GO" id="GO:0006353">
    <property type="term" value="P:DNA-templated transcription termination"/>
    <property type="evidence" value="ECO:0007669"/>
    <property type="project" value="UniProtKB-UniRule"/>
</dbReference>
<dbReference type="Proteomes" id="UP000051634">
    <property type="component" value="Unassembled WGS sequence"/>
</dbReference>
<keyword evidence="2 6" id="KW-0889">Transcription antitermination</keyword>
<evidence type="ECO:0000259" key="7">
    <source>
        <dbReference type="Pfam" id="PF01029"/>
    </source>
</evidence>
<dbReference type="PATRIC" id="fig|54398.3.peg.2412"/>
<sequence>MSKKRSQARRHAVQAIYQWQMAGQDLAAIYEQFLGEQDLSQFEVPYFKDLLHGVPNNLQELDGLLKPALDRAIESVDPVERAVLRLGVYELKHHLEVPYRVVINEAVELAKVFGAEKGHRFVNGVLDRVAKSVRAAEIRG</sequence>
<evidence type="ECO:0000256" key="5">
    <source>
        <dbReference type="ARBA" id="ARBA00023163"/>
    </source>
</evidence>
<keyword evidence="3 6" id="KW-0694">RNA-binding</keyword>
<keyword evidence="11" id="KW-1185">Reference proteome</keyword>
<dbReference type="Pfam" id="PF01029">
    <property type="entry name" value="NusB"/>
    <property type="match status" value="1"/>
</dbReference>
<evidence type="ECO:0000313" key="10">
    <source>
        <dbReference type="Proteomes" id="UP000051276"/>
    </source>
</evidence>
<name>A0A0T5YYI5_9GAMM</name>
<comment type="similarity">
    <text evidence="1 6">Belongs to the NusB family.</text>
</comment>
<dbReference type="GO" id="GO:0031564">
    <property type="term" value="P:transcription antitermination"/>
    <property type="evidence" value="ECO:0007669"/>
    <property type="project" value="UniProtKB-KW"/>
</dbReference>
<dbReference type="EMBL" id="LDXT01000074">
    <property type="protein sequence ID" value="KRT55716.1"/>
    <property type="molecule type" value="Genomic_DNA"/>
</dbReference>
<dbReference type="InterPro" id="IPR011605">
    <property type="entry name" value="NusB_fam"/>
</dbReference>
<dbReference type="GO" id="GO:0003723">
    <property type="term" value="F:RNA binding"/>
    <property type="evidence" value="ECO:0007669"/>
    <property type="project" value="UniProtKB-UniRule"/>
</dbReference>
<dbReference type="AlphaFoldDB" id="A0A0T5YYI5"/>
<dbReference type="GO" id="GO:0005829">
    <property type="term" value="C:cytosol"/>
    <property type="evidence" value="ECO:0007669"/>
    <property type="project" value="TreeGrafter"/>
</dbReference>
<evidence type="ECO:0000313" key="9">
    <source>
        <dbReference type="EMBL" id="KRT59144.1"/>
    </source>
</evidence>
<evidence type="ECO:0000256" key="1">
    <source>
        <dbReference type="ARBA" id="ARBA00005952"/>
    </source>
</evidence>
<proteinExistence type="inferred from homology"/>
<dbReference type="PANTHER" id="PTHR11078">
    <property type="entry name" value="N UTILIZATION SUBSTANCE PROTEIN B-RELATED"/>
    <property type="match status" value="1"/>
</dbReference>
<keyword evidence="4 6" id="KW-0805">Transcription regulation</keyword>
<dbReference type="RefSeq" id="WP_005960683.1">
    <property type="nucleotide sequence ID" value="NZ_KQ556913.1"/>
</dbReference>
<dbReference type="NCBIfam" id="TIGR01951">
    <property type="entry name" value="nusB"/>
    <property type="match status" value="1"/>
</dbReference>
<feature type="domain" description="NusB/RsmB/TIM44" evidence="7">
    <location>
        <begin position="7"/>
        <end position="131"/>
    </location>
</feature>
<evidence type="ECO:0000256" key="6">
    <source>
        <dbReference type="HAMAP-Rule" id="MF_00073"/>
    </source>
</evidence>
<dbReference type="Gene3D" id="1.10.940.10">
    <property type="entry name" value="NusB-like"/>
    <property type="match status" value="1"/>
</dbReference>
<evidence type="ECO:0000256" key="4">
    <source>
        <dbReference type="ARBA" id="ARBA00023015"/>
    </source>
</evidence>
<dbReference type="CDD" id="cd00619">
    <property type="entry name" value="Terminator_NusB"/>
    <property type="match status" value="1"/>
</dbReference>
<dbReference type="OrthoDB" id="9789556at2"/>
<dbReference type="HAMAP" id="MF_00073">
    <property type="entry name" value="NusB"/>
    <property type="match status" value="1"/>
</dbReference>
<dbReference type="PANTHER" id="PTHR11078:SF3">
    <property type="entry name" value="ANTITERMINATION NUSB DOMAIN-CONTAINING PROTEIN"/>
    <property type="match status" value="1"/>
</dbReference>
<dbReference type="FunFam" id="1.10.940.10:FF:000001">
    <property type="entry name" value="Transcription antitermination factor NusB"/>
    <property type="match status" value="1"/>
</dbReference>
<evidence type="ECO:0000313" key="8">
    <source>
        <dbReference type="EMBL" id="KRT55716.1"/>
    </source>
</evidence>
<gene>
    <name evidence="6" type="primary">nusB</name>
    <name evidence="8" type="ORF">Ga0074115_12323</name>
    <name evidence="9" type="ORF">Ga0076813_14957</name>
</gene>
<dbReference type="STRING" id="54398.Ga0074115_12323"/>
<dbReference type="InterPro" id="IPR006027">
    <property type="entry name" value="NusB_RsmB_TIM44"/>
</dbReference>
<evidence type="ECO:0000313" key="11">
    <source>
        <dbReference type="Proteomes" id="UP000051634"/>
    </source>
</evidence>
<comment type="function">
    <text evidence="6">Involved in transcription antitermination. Required for transcription of ribosomal RNA (rRNA) genes. Binds specifically to the boxA antiterminator sequence of the ribosomal RNA (rrn) operons.</text>
</comment>
<comment type="caution">
    <text evidence="8">The sequence shown here is derived from an EMBL/GenBank/DDBJ whole genome shotgun (WGS) entry which is preliminary data.</text>
</comment>
<organism evidence="8 11">
    <name type="scientific">endosymbiont of Ridgeia piscesae</name>
    <dbReference type="NCBI Taxonomy" id="54398"/>
    <lineage>
        <taxon>Bacteria</taxon>
        <taxon>Pseudomonadati</taxon>
        <taxon>Pseudomonadota</taxon>
        <taxon>Gammaproteobacteria</taxon>
        <taxon>sulfur-oxidizing symbionts</taxon>
    </lineage>
</organism>
<reference evidence="10 11" key="1">
    <citation type="submission" date="2015-11" db="EMBL/GenBank/DDBJ databases">
        <title>The genome of Candidatus Endoriftia persephone in Ridgeia piscesae and population structure of the North Eastern Pacific vestimentiferan symbionts.</title>
        <authorList>
            <person name="Perez M."/>
            <person name="Juniper K.S."/>
        </authorList>
    </citation>
    <scope>NUCLEOTIDE SEQUENCE [LARGE SCALE GENOMIC DNA]</scope>
    <source>
        <strain evidence="9">Ind10</strain>
        <strain evidence="8">Ind11</strain>
    </source>
</reference>
<protein>
    <recommendedName>
        <fullName evidence="6">Transcription antitermination protein NusB</fullName>
    </recommendedName>
    <alternativeName>
        <fullName evidence="6">Antitermination factor NusB</fullName>
    </alternativeName>
</protein>
<dbReference type="InterPro" id="IPR035926">
    <property type="entry name" value="NusB-like_sf"/>
</dbReference>
<dbReference type="SUPFAM" id="SSF48013">
    <property type="entry name" value="NusB-like"/>
    <property type="match status" value="1"/>
</dbReference>
<dbReference type="Proteomes" id="UP000051276">
    <property type="component" value="Unassembled WGS sequence"/>
</dbReference>
<accession>A0A0T5YYI5</accession>
<keyword evidence="5 6" id="KW-0804">Transcription</keyword>